<evidence type="ECO:0000313" key="2">
    <source>
        <dbReference type="Proteomes" id="UP000289734"/>
    </source>
</evidence>
<dbReference type="RefSeq" id="WP_129463261.1">
    <property type="nucleotide sequence ID" value="NZ_JACSXZ010000001.1"/>
</dbReference>
<dbReference type="SUPFAM" id="SSF53474">
    <property type="entry name" value="alpha/beta-Hydrolases"/>
    <property type="match status" value="1"/>
</dbReference>
<reference evidence="2" key="1">
    <citation type="submission" date="2019-01" db="EMBL/GenBank/DDBJ databases">
        <title>Cytophagaceae bacterium strain CAR-16.</title>
        <authorList>
            <person name="Chen W.-M."/>
        </authorList>
    </citation>
    <scope>NUCLEOTIDE SEQUENCE [LARGE SCALE GENOMIC DNA]</scope>
    <source>
        <strain evidence="2">ICH-30</strain>
    </source>
</reference>
<dbReference type="InterPro" id="IPR010297">
    <property type="entry name" value="DUF900_hydrolase"/>
</dbReference>
<dbReference type="PANTHER" id="PTHR36513">
    <property type="entry name" value="ABC TRANSMEMBRANE TYPE-1 DOMAIN-CONTAINING PROTEIN"/>
    <property type="match status" value="1"/>
</dbReference>
<dbReference type="GO" id="GO:0016787">
    <property type="term" value="F:hydrolase activity"/>
    <property type="evidence" value="ECO:0007669"/>
    <property type="project" value="UniProtKB-KW"/>
</dbReference>
<dbReference type="EMBL" id="SBKQ01000002">
    <property type="protein sequence ID" value="RXR34854.1"/>
    <property type="molecule type" value="Genomic_DNA"/>
</dbReference>
<dbReference type="Pfam" id="PF05990">
    <property type="entry name" value="DUF900"/>
    <property type="match status" value="1"/>
</dbReference>
<dbReference type="InterPro" id="IPR029058">
    <property type="entry name" value="AB_hydrolase_fold"/>
</dbReference>
<accession>A0A4Q1KZP4</accession>
<dbReference type="OrthoDB" id="9797755at2"/>
<sequence length="366" mass="42283">MGIFIISNRHITTVKGKEQFSNDSKQNALPTFRVAECKVSADNKKITYDIIKDIEDPDYNKIYAALNDKTKIKELGGTEYMFYDLYKTMSNDTKPNSDVLFFIHGFATSHEDELQHILKLKELYIDSDSPIENLIYLSWPTSNSYALTYWSDKEDSIVTGQTLARIYVKMNKFFYTMFKKYEQDNCKQKIHIMAHSMGNQVLKQMMGNLNEKYIVPFIGEIILAHADVSSNSFENEQPLTKLHKLGQRTHIYIHKSDDALTISTTTKNFSKRLGKAGPSNVKELSQSTFIVDVTGVKYDKRKRTGFLSGLKDNLIDHWGYMTSTQQVNDIIAILKGEDERRVKNRMRHDIYTNYFYLSSANIVDKI</sequence>
<dbReference type="Gene3D" id="3.40.50.1820">
    <property type="entry name" value="alpha/beta hydrolase"/>
    <property type="match status" value="1"/>
</dbReference>
<proteinExistence type="predicted"/>
<organism evidence="1 2">
    <name type="scientific">Flavobacterium piscinae</name>
    <dbReference type="NCBI Taxonomy" id="2506424"/>
    <lineage>
        <taxon>Bacteria</taxon>
        <taxon>Pseudomonadati</taxon>
        <taxon>Bacteroidota</taxon>
        <taxon>Flavobacteriia</taxon>
        <taxon>Flavobacteriales</taxon>
        <taxon>Flavobacteriaceae</taxon>
        <taxon>Flavobacterium</taxon>
    </lineage>
</organism>
<dbReference type="PANTHER" id="PTHR36513:SF1">
    <property type="entry name" value="TRANSMEMBRANE PROTEIN"/>
    <property type="match status" value="1"/>
</dbReference>
<keyword evidence="1" id="KW-0378">Hydrolase</keyword>
<gene>
    <name evidence="1" type="ORF">EQG68_02795</name>
</gene>
<name>A0A4Q1KZP4_9FLAO</name>
<keyword evidence="2" id="KW-1185">Reference proteome</keyword>
<evidence type="ECO:0000313" key="1">
    <source>
        <dbReference type="EMBL" id="RXR34854.1"/>
    </source>
</evidence>
<dbReference type="Proteomes" id="UP000289734">
    <property type="component" value="Unassembled WGS sequence"/>
</dbReference>
<dbReference type="AlphaFoldDB" id="A0A4Q1KZP4"/>
<protein>
    <submittedName>
        <fullName evidence="1">Alpha/beta hydrolase</fullName>
    </submittedName>
</protein>
<comment type="caution">
    <text evidence="1">The sequence shown here is derived from an EMBL/GenBank/DDBJ whole genome shotgun (WGS) entry which is preliminary data.</text>
</comment>